<comment type="caution">
    <text evidence="3">The sequence shown here is derived from an EMBL/GenBank/DDBJ whole genome shotgun (WGS) entry which is preliminary data.</text>
</comment>
<proteinExistence type="inferred from homology"/>
<dbReference type="InterPro" id="IPR011765">
    <property type="entry name" value="Pept_M16_N"/>
</dbReference>
<accession>X0VNI4</accession>
<comment type="similarity">
    <text evidence="1">Belongs to the peptidase M16 family.</text>
</comment>
<gene>
    <name evidence="3" type="ORF">S01H1_52903</name>
</gene>
<dbReference type="GO" id="GO:0006508">
    <property type="term" value="P:proteolysis"/>
    <property type="evidence" value="ECO:0007669"/>
    <property type="project" value="InterPro"/>
</dbReference>
<dbReference type="PROSITE" id="PS00143">
    <property type="entry name" value="INSULINASE"/>
    <property type="match status" value="1"/>
</dbReference>
<dbReference type="Gene3D" id="3.30.830.10">
    <property type="entry name" value="Metalloenzyme, LuxS/M16 peptidase-like"/>
    <property type="match status" value="1"/>
</dbReference>
<reference evidence="3" key="1">
    <citation type="journal article" date="2014" name="Front. Microbiol.">
        <title>High frequency of phylogenetically diverse reductive dehalogenase-homologous genes in deep subseafloor sedimentary metagenomes.</title>
        <authorList>
            <person name="Kawai M."/>
            <person name="Futagami T."/>
            <person name="Toyoda A."/>
            <person name="Takaki Y."/>
            <person name="Nishi S."/>
            <person name="Hori S."/>
            <person name="Arai W."/>
            <person name="Tsubouchi T."/>
            <person name="Morono Y."/>
            <person name="Uchiyama I."/>
            <person name="Ito T."/>
            <person name="Fujiyama A."/>
            <person name="Inagaki F."/>
            <person name="Takami H."/>
        </authorList>
    </citation>
    <scope>NUCLEOTIDE SEQUENCE</scope>
    <source>
        <strain evidence="3">Expedition CK06-06</strain>
    </source>
</reference>
<evidence type="ECO:0000313" key="3">
    <source>
        <dbReference type="EMBL" id="GAG19820.1"/>
    </source>
</evidence>
<dbReference type="InterPro" id="IPR011249">
    <property type="entry name" value="Metalloenz_LuxS/M16"/>
</dbReference>
<feature type="domain" description="Peptidase M16 N-terminal" evidence="2">
    <location>
        <begin position="15"/>
        <end position="162"/>
    </location>
</feature>
<sequence length="192" mass="21219">MPISWEISELANGLRVVTTPLTTAQSVSVSLFIGTGSRAEERGSQGLAHFLEHMVFKGSKRRPTAMAIAEAVEGAGGVLNAYTSKEVTCFWNLLPYDKLELAVDVLADMLLHPLLNAQEMERERSVVQQEIRRNRDQPGAWVGELLAQAFYGDQPLGWSTAGNEDTVATLQRQDFLSYMDAWYVPANTVMSV</sequence>
<name>X0VNI4_9ZZZZ</name>
<evidence type="ECO:0000256" key="1">
    <source>
        <dbReference type="ARBA" id="ARBA00007261"/>
    </source>
</evidence>
<dbReference type="InterPro" id="IPR001431">
    <property type="entry name" value="Pept_M16_Zn_BS"/>
</dbReference>
<dbReference type="AlphaFoldDB" id="X0VNI4"/>
<protein>
    <recommendedName>
        <fullName evidence="2">Peptidase M16 N-terminal domain-containing protein</fullName>
    </recommendedName>
</protein>
<dbReference type="GO" id="GO:0004222">
    <property type="term" value="F:metalloendopeptidase activity"/>
    <property type="evidence" value="ECO:0007669"/>
    <property type="project" value="InterPro"/>
</dbReference>
<feature type="non-terminal residue" evidence="3">
    <location>
        <position position="192"/>
    </location>
</feature>
<dbReference type="InterPro" id="IPR050361">
    <property type="entry name" value="MPP/UQCRC_Complex"/>
</dbReference>
<evidence type="ECO:0000259" key="2">
    <source>
        <dbReference type="Pfam" id="PF00675"/>
    </source>
</evidence>
<dbReference type="SUPFAM" id="SSF63411">
    <property type="entry name" value="LuxS/MPP-like metallohydrolase"/>
    <property type="match status" value="1"/>
</dbReference>
<dbReference type="PANTHER" id="PTHR11851">
    <property type="entry name" value="METALLOPROTEASE"/>
    <property type="match status" value="1"/>
</dbReference>
<dbReference type="PANTHER" id="PTHR11851:SF49">
    <property type="entry name" value="MITOCHONDRIAL-PROCESSING PEPTIDASE SUBUNIT ALPHA"/>
    <property type="match status" value="1"/>
</dbReference>
<dbReference type="EMBL" id="BARS01034221">
    <property type="protein sequence ID" value="GAG19820.1"/>
    <property type="molecule type" value="Genomic_DNA"/>
</dbReference>
<dbReference type="GO" id="GO:0046872">
    <property type="term" value="F:metal ion binding"/>
    <property type="evidence" value="ECO:0007669"/>
    <property type="project" value="InterPro"/>
</dbReference>
<organism evidence="3">
    <name type="scientific">marine sediment metagenome</name>
    <dbReference type="NCBI Taxonomy" id="412755"/>
    <lineage>
        <taxon>unclassified sequences</taxon>
        <taxon>metagenomes</taxon>
        <taxon>ecological metagenomes</taxon>
    </lineage>
</organism>
<dbReference type="Pfam" id="PF00675">
    <property type="entry name" value="Peptidase_M16"/>
    <property type="match status" value="1"/>
</dbReference>